<evidence type="ECO:0000313" key="3">
    <source>
        <dbReference type="Proteomes" id="UP001259832"/>
    </source>
</evidence>
<evidence type="ECO:0000256" key="1">
    <source>
        <dbReference type="SAM" id="Phobius"/>
    </source>
</evidence>
<sequence>MLLGKLTSGFWAAHISTLLTMDTLLSWGTLGRASHNVVQADDRVDAPIAVALLFSVVVLPPLVGFRTMYTNCWFAFTVIAHLLASEAALGIATSMGITIMVGWYSLRVFDRYAFTAILNGWLGVWASSPLLGFAARVGDMMLHLLIPMLLVSCYLPLVRVWMSVPALISSRLWSHFVVGGGIFPKADHIYRFSPPRSQHFWNAAYKMELMLNLLVPLFCVLAHQRSFWVYVATAIAGAILFCLQLVRSLLLPKLRRNAKTIMCRLLSSGEIRPDLDFVVRDDSFWLDWMSEGLVAIGESYVGCMWATNAARTLDEVVASLLTIPMEGRQEMYRSWSARFVALAARLFSYPPSSMGLVVGAVSEQFDLCPDFRQAYMDRYFHQGFGIWTVGTTTIDAAQMNKLANLDQQLDIRPGHTVLDISIGSWGGVGCYLAQQHPDITVVCVLSSVQECVRAKKFASELEVVDQMDFVLADSPEKLLTILSGFCASKFDRITLCSVVETVPDIQRTRFFRTLKRIQTANGTTLLEFSACTAAHMTTHAWSNKYVHSAYPCYAITLPIMRRLASETGFTLRDTLGYSDHYERTFLEWNRRFQAQWGHDPAQNAPGTSTMTGIQHMPSLPESFKRTWEFYLLHSAACYHSGALQVFQIRMS</sequence>
<organism evidence="2 3">
    <name type="scientific">Phytophthora citrophthora</name>
    <dbReference type="NCBI Taxonomy" id="4793"/>
    <lineage>
        <taxon>Eukaryota</taxon>
        <taxon>Sar</taxon>
        <taxon>Stramenopiles</taxon>
        <taxon>Oomycota</taxon>
        <taxon>Peronosporomycetes</taxon>
        <taxon>Peronosporales</taxon>
        <taxon>Peronosporaceae</taxon>
        <taxon>Phytophthora</taxon>
    </lineage>
</organism>
<feature type="transmembrane region" description="Helical" evidence="1">
    <location>
        <begin position="48"/>
        <end position="66"/>
    </location>
</feature>
<gene>
    <name evidence="2" type="ORF">P3T76_000632</name>
</gene>
<dbReference type="PANTHER" id="PTHR43667:SF2">
    <property type="entry name" value="FATTY ACID C-METHYL TRANSFERASE"/>
    <property type="match status" value="1"/>
</dbReference>
<comment type="caution">
    <text evidence="2">The sequence shown here is derived from an EMBL/GenBank/DDBJ whole genome shotgun (WGS) entry which is preliminary data.</text>
</comment>
<dbReference type="Pfam" id="PF02353">
    <property type="entry name" value="CMAS"/>
    <property type="match status" value="1"/>
</dbReference>
<keyword evidence="3" id="KW-1185">Reference proteome</keyword>
<feature type="transmembrane region" description="Helical" evidence="1">
    <location>
        <begin position="73"/>
        <end position="106"/>
    </location>
</feature>
<accession>A0AAD9H0K0</accession>
<keyword evidence="1" id="KW-0472">Membrane</keyword>
<proteinExistence type="predicted"/>
<dbReference type="SUPFAM" id="SSF53335">
    <property type="entry name" value="S-adenosyl-L-methionine-dependent methyltransferases"/>
    <property type="match status" value="1"/>
</dbReference>
<keyword evidence="1" id="KW-1133">Transmembrane helix</keyword>
<keyword evidence="1" id="KW-0812">Transmembrane</keyword>
<dbReference type="Gene3D" id="3.40.50.150">
    <property type="entry name" value="Vaccinia Virus protein VP39"/>
    <property type="match status" value="1"/>
</dbReference>
<feature type="transmembrane region" description="Helical" evidence="1">
    <location>
        <begin position="9"/>
        <end position="28"/>
    </location>
</feature>
<evidence type="ECO:0000313" key="2">
    <source>
        <dbReference type="EMBL" id="KAK1948342.1"/>
    </source>
</evidence>
<feature type="transmembrane region" description="Helical" evidence="1">
    <location>
        <begin position="140"/>
        <end position="158"/>
    </location>
</feature>
<name>A0AAD9H0K0_9STRA</name>
<dbReference type="InterPro" id="IPR029063">
    <property type="entry name" value="SAM-dependent_MTases_sf"/>
</dbReference>
<feature type="transmembrane region" description="Helical" evidence="1">
    <location>
        <begin position="203"/>
        <end position="223"/>
    </location>
</feature>
<feature type="transmembrane region" description="Helical" evidence="1">
    <location>
        <begin position="229"/>
        <end position="250"/>
    </location>
</feature>
<dbReference type="PANTHER" id="PTHR43667">
    <property type="entry name" value="CYCLOPROPANE-FATTY-ACYL-PHOSPHOLIPID SYNTHASE"/>
    <property type="match status" value="1"/>
</dbReference>
<protein>
    <submittedName>
        <fullName evidence="2">Cyclopropane-fatty-acyl-phospholipid synthase</fullName>
    </submittedName>
</protein>
<dbReference type="InterPro" id="IPR050723">
    <property type="entry name" value="CFA/CMAS"/>
</dbReference>
<dbReference type="Proteomes" id="UP001259832">
    <property type="component" value="Unassembled WGS sequence"/>
</dbReference>
<feature type="transmembrane region" description="Helical" evidence="1">
    <location>
        <begin position="112"/>
        <end position="133"/>
    </location>
</feature>
<dbReference type="AlphaFoldDB" id="A0AAD9H0K0"/>
<dbReference type="EMBL" id="JASMQC010000001">
    <property type="protein sequence ID" value="KAK1948342.1"/>
    <property type="molecule type" value="Genomic_DNA"/>
</dbReference>
<reference evidence="2" key="1">
    <citation type="submission" date="2023-08" db="EMBL/GenBank/DDBJ databases">
        <title>Reference Genome Resource for the Citrus Pathogen Phytophthora citrophthora.</title>
        <authorList>
            <person name="Moller H."/>
            <person name="Coetzee B."/>
            <person name="Rose L.J."/>
            <person name="Van Niekerk J.M."/>
        </authorList>
    </citation>
    <scope>NUCLEOTIDE SEQUENCE</scope>
    <source>
        <strain evidence="2">STE-U-9442</strain>
    </source>
</reference>